<evidence type="ECO:0000313" key="1">
    <source>
        <dbReference type="EMBL" id="MCX8524029.1"/>
    </source>
</evidence>
<dbReference type="RefSeq" id="WP_267265337.1">
    <property type="nucleotide sequence ID" value="NZ_JAOVZW010000010.1"/>
</dbReference>
<keyword evidence="2" id="KW-1185">Reference proteome</keyword>
<name>A0ABT3XPG8_9FLAO</name>
<gene>
    <name evidence="1" type="ORF">OF897_08840</name>
</gene>
<dbReference type="Proteomes" id="UP001073122">
    <property type="component" value="Unassembled WGS sequence"/>
</dbReference>
<proteinExistence type="predicted"/>
<accession>A0ABT3XPG8</accession>
<comment type="caution">
    <text evidence="1">The sequence shown here is derived from an EMBL/GenBank/DDBJ whole genome shotgun (WGS) entry which is preliminary data.</text>
</comment>
<dbReference type="EMBL" id="JAOVZW010000010">
    <property type="protein sequence ID" value="MCX8524029.1"/>
    <property type="molecule type" value="Genomic_DNA"/>
</dbReference>
<evidence type="ECO:0000313" key="2">
    <source>
        <dbReference type="Proteomes" id="UP001073122"/>
    </source>
</evidence>
<sequence length="318" mass="37460">MKPFFSLIIFLIFSHNYTAHKTKVKIKNYGNVKTLYISEFNFGDKTVSAEELKMEILGKLSKQIADKLGFKDTIMLERKTYMYPNKSDLFIVEQNDANYKLLKLSEGYEKMEGGSGVAIRIQSLKVDIKDVLKMVEYAIKNKKKLNKSLIPVNYFYNDDNQITVLANSHEFIRKIIEKQSDFIDEIIKSEFELLNNGFIKTTISWKNGEFIFGFNDVPPTNGNYLKLETEKYFIKDFKYYIENIWNDFFVVFHDSNLFTYFDGREGNTSSQKLDENISDHYPFRLNKDKISNKILLIPFNNEGFYIYKINKKLLQKIE</sequence>
<evidence type="ECO:0008006" key="3">
    <source>
        <dbReference type="Google" id="ProtNLM"/>
    </source>
</evidence>
<protein>
    <recommendedName>
        <fullName evidence="3">POTRA domain-containing protein</fullName>
    </recommendedName>
</protein>
<organism evidence="1 2">
    <name type="scientific">Chryseobacterium formosus</name>
    <dbReference type="NCBI Taxonomy" id="1537363"/>
    <lineage>
        <taxon>Bacteria</taxon>
        <taxon>Pseudomonadati</taxon>
        <taxon>Bacteroidota</taxon>
        <taxon>Flavobacteriia</taxon>
        <taxon>Flavobacteriales</taxon>
        <taxon>Weeksellaceae</taxon>
        <taxon>Chryseobacterium group</taxon>
        <taxon>Chryseobacterium</taxon>
    </lineage>
</organism>
<reference evidence="1" key="1">
    <citation type="submission" date="2022-10" db="EMBL/GenBank/DDBJ databases">
        <title>Chryseobacterium sp. nov., a novel bacterial species.</title>
        <authorList>
            <person name="Cao Y."/>
        </authorList>
    </citation>
    <scope>NUCLEOTIDE SEQUENCE</scope>
    <source>
        <strain evidence="1">CCTCC AB2015118</strain>
    </source>
</reference>